<dbReference type="Proteomes" id="UP000269265">
    <property type="component" value="Unassembled WGS sequence"/>
</dbReference>
<dbReference type="EMBL" id="RSED01000010">
    <property type="protein sequence ID" value="RRS03707.1"/>
    <property type="molecule type" value="Genomic_DNA"/>
</dbReference>
<dbReference type="AlphaFoldDB" id="A0A426V9S1"/>
<dbReference type="PANTHER" id="PTHR38442:SF1">
    <property type="entry name" value="INNER MEMBRANE PROTEIN"/>
    <property type="match status" value="1"/>
</dbReference>
<keyword evidence="1" id="KW-1133">Transmembrane helix</keyword>
<keyword evidence="1" id="KW-0472">Membrane</keyword>
<organism evidence="2 3">
    <name type="scientific">Aquabacterium soli</name>
    <dbReference type="NCBI Taxonomy" id="2493092"/>
    <lineage>
        <taxon>Bacteria</taxon>
        <taxon>Pseudomonadati</taxon>
        <taxon>Pseudomonadota</taxon>
        <taxon>Betaproteobacteria</taxon>
        <taxon>Burkholderiales</taxon>
        <taxon>Aquabacterium</taxon>
    </lineage>
</organism>
<keyword evidence="1" id="KW-0812">Transmembrane</keyword>
<dbReference type="GO" id="GO:0005886">
    <property type="term" value="C:plasma membrane"/>
    <property type="evidence" value="ECO:0007669"/>
    <property type="project" value="TreeGrafter"/>
</dbReference>
<dbReference type="InterPro" id="IPR007383">
    <property type="entry name" value="DUF445"/>
</dbReference>
<comment type="caution">
    <text evidence="2">The sequence shown here is derived from an EMBL/GenBank/DDBJ whole genome shotgun (WGS) entry which is preliminary data.</text>
</comment>
<feature type="transmembrane region" description="Helical" evidence="1">
    <location>
        <begin position="18"/>
        <end position="38"/>
    </location>
</feature>
<sequence length="428" mass="47297">MPLPVDPRLHELARMKRVSLACLVLAVAGLFTSVTMGGQGGWGWFKAFCEAAVVGGLADWFAVVALFRRPLGLPIPHTALIPQGKNRIADSLAAFVRDSFLSPEVLLAKLKVFNPAERLGEWLRQPEHLETVAGSVRSMALEALSFLNEQAVRRAIGEFLVARALKWDAAATAGSVLGVLTRGGRHQQVLDAALERVSDYLATEEVRELVASRLVGFARREWPKITSVVDTFASVDKMAVKMSDKLSLELVNEVQKALSQPDHAVRQRFDTWMGEFVERLQQDPDFAQEVNAMKDRVVQREDVRTYLEDVWTEVRNTIEADIRREDSALLQHLRSALGAMGQRLGRDPSLVQAINEHVLSASGALVERLRDGVAGHISATVRGWDDHSLVQQIELGVGRDLQFIRLNGTLVGGLIGLVLYGATWWVAH</sequence>
<evidence type="ECO:0000313" key="2">
    <source>
        <dbReference type="EMBL" id="RRS03707.1"/>
    </source>
</evidence>
<keyword evidence="3" id="KW-1185">Reference proteome</keyword>
<proteinExistence type="predicted"/>
<evidence type="ECO:0000313" key="3">
    <source>
        <dbReference type="Proteomes" id="UP000269265"/>
    </source>
</evidence>
<dbReference type="RefSeq" id="WP_125243912.1">
    <property type="nucleotide sequence ID" value="NZ_RSED01000010.1"/>
</dbReference>
<name>A0A426V9S1_9BURK</name>
<gene>
    <name evidence="2" type="ORF">EIP75_14050</name>
</gene>
<dbReference type="PANTHER" id="PTHR38442">
    <property type="entry name" value="INNER MEMBRANE PROTEIN-RELATED"/>
    <property type="match status" value="1"/>
</dbReference>
<dbReference type="Pfam" id="PF04286">
    <property type="entry name" value="DUF445"/>
    <property type="match status" value="1"/>
</dbReference>
<evidence type="ECO:0000256" key="1">
    <source>
        <dbReference type="SAM" id="Phobius"/>
    </source>
</evidence>
<reference evidence="2 3" key="1">
    <citation type="submission" date="2018-12" db="EMBL/GenBank/DDBJ databases">
        <title>The whole draft genome of Aquabacterium sp. SJQ9.</title>
        <authorList>
            <person name="Sun L."/>
            <person name="Gao X."/>
            <person name="Chen W."/>
            <person name="Huang K."/>
        </authorList>
    </citation>
    <scope>NUCLEOTIDE SEQUENCE [LARGE SCALE GENOMIC DNA]</scope>
    <source>
        <strain evidence="2 3">SJQ9</strain>
    </source>
</reference>
<feature type="transmembrane region" description="Helical" evidence="1">
    <location>
        <begin position="409"/>
        <end position="427"/>
    </location>
</feature>
<protein>
    <submittedName>
        <fullName evidence="2">DUF445 domain-containing protein</fullName>
    </submittedName>
</protein>
<dbReference type="OrthoDB" id="9769590at2"/>
<accession>A0A426V9S1</accession>